<dbReference type="GO" id="GO:0061630">
    <property type="term" value="F:ubiquitin protein ligase activity"/>
    <property type="evidence" value="ECO:0007669"/>
    <property type="project" value="InterPro"/>
</dbReference>
<dbReference type="PANTHER" id="PTHR44080:SF1">
    <property type="entry name" value="E3 UBIQUITIN-PROTEIN LIGASE COP1"/>
    <property type="match status" value="1"/>
</dbReference>
<accession>A0A9D3WAF5</accession>
<dbReference type="Proteomes" id="UP000828251">
    <property type="component" value="Unassembled WGS sequence"/>
</dbReference>
<sequence>MTIIAKKRVKKKKQEVDELNDVGSHAQLCESRPPWSYVNTTLSYNLDSSDWFLIECYDIMHICLVINNQMLKLSSNLTWFDLENNLTWREFDRVDELFATAGVSQRIKVFDYSMVLNEPTDVHCPVVEMCTRCKVSCLNWNKYSKNHIASSDYGGTVTEWDITTCQSPMEYEENEKRAWSVDSLGQNHDCKVKVWCTKQEASVINIDMKANICCVGSADHRIHCFDLRNISTPIHVFSGHKKTVSYMKFLSENELTSASTDSTLKLWDAKKNLPLRTFRGHAKENNFVGLTINSYYIACGSETNEVYVYQHKQLSFFFIEIAKPVTWHRFGSKVMDDAHEDAGSHFISAVCWKSDSLTLLIANSQGTIKVLVLAAW</sequence>
<dbReference type="SUPFAM" id="SSF50978">
    <property type="entry name" value="WD40 repeat-like"/>
    <property type="match status" value="1"/>
</dbReference>
<dbReference type="Gene3D" id="2.130.10.10">
    <property type="entry name" value="YVTN repeat-like/Quinoprotein amine dehydrogenase"/>
    <property type="match status" value="1"/>
</dbReference>
<name>A0A9D3WAF5_9ROSI</name>
<dbReference type="Pfam" id="PF00400">
    <property type="entry name" value="WD40"/>
    <property type="match status" value="1"/>
</dbReference>
<gene>
    <name evidence="2" type="ORF">J1N35_008478</name>
</gene>
<dbReference type="PANTHER" id="PTHR44080">
    <property type="entry name" value="E3 UBIQUITIN-PROTEIN LIGASE COP1"/>
    <property type="match status" value="1"/>
</dbReference>
<keyword evidence="3" id="KW-1185">Reference proteome</keyword>
<reference evidence="2 3" key="1">
    <citation type="journal article" date="2021" name="Plant Biotechnol. J.">
        <title>Multi-omics assisted identification of the key and species-specific regulatory components of drought-tolerant mechanisms in Gossypium stocksii.</title>
        <authorList>
            <person name="Yu D."/>
            <person name="Ke L."/>
            <person name="Zhang D."/>
            <person name="Wu Y."/>
            <person name="Sun Y."/>
            <person name="Mei J."/>
            <person name="Sun J."/>
            <person name="Sun Y."/>
        </authorList>
    </citation>
    <scope>NUCLEOTIDE SEQUENCE [LARGE SCALE GENOMIC DNA]</scope>
    <source>
        <strain evidence="3">cv. E1</strain>
        <tissue evidence="2">Leaf</tissue>
    </source>
</reference>
<dbReference type="InterPro" id="IPR001680">
    <property type="entry name" value="WD40_rpt"/>
</dbReference>
<evidence type="ECO:0008006" key="4">
    <source>
        <dbReference type="Google" id="ProtNLM"/>
    </source>
</evidence>
<dbReference type="OrthoDB" id="273771at2759"/>
<dbReference type="AlphaFoldDB" id="A0A9D3WAF5"/>
<evidence type="ECO:0000313" key="2">
    <source>
        <dbReference type="EMBL" id="KAH1115100.1"/>
    </source>
</evidence>
<dbReference type="InterPro" id="IPR042755">
    <property type="entry name" value="COP1"/>
</dbReference>
<dbReference type="InterPro" id="IPR036322">
    <property type="entry name" value="WD40_repeat_dom_sf"/>
</dbReference>
<dbReference type="EMBL" id="JAIQCV010000003">
    <property type="protein sequence ID" value="KAH1115100.1"/>
    <property type="molecule type" value="Genomic_DNA"/>
</dbReference>
<organism evidence="2 3">
    <name type="scientific">Gossypium stocksii</name>
    <dbReference type="NCBI Taxonomy" id="47602"/>
    <lineage>
        <taxon>Eukaryota</taxon>
        <taxon>Viridiplantae</taxon>
        <taxon>Streptophyta</taxon>
        <taxon>Embryophyta</taxon>
        <taxon>Tracheophyta</taxon>
        <taxon>Spermatophyta</taxon>
        <taxon>Magnoliopsida</taxon>
        <taxon>eudicotyledons</taxon>
        <taxon>Gunneridae</taxon>
        <taxon>Pentapetalae</taxon>
        <taxon>rosids</taxon>
        <taxon>malvids</taxon>
        <taxon>Malvales</taxon>
        <taxon>Malvaceae</taxon>
        <taxon>Malvoideae</taxon>
        <taxon>Gossypium</taxon>
    </lineage>
</organism>
<protein>
    <recommendedName>
        <fullName evidence="4">Anaphase-promoting complex subunit 4 WD40 domain-containing protein</fullName>
    </recommendedName>
</protein>
<dbReference type="InterPro" id="IPR015943">
    <property type="entry name" value="WD40/YVTN_repeat-like_dom_sf"/>
</dbReference>
<keyword evidence="1" id="KW-0853">WD repeat</keyword>
<dbReference type="SMART" id="SM00320">
    <property type="entry name" value="WD40"/>
    <property type="match status" value="5"/>
</dbReference>
<proteinExistence type="predicted"/>
<comment type="caution">
    <text evidence="2">The sequence shown here is derived from an EMBL/GenBank/DDBJ whole genome shotgun (WGS) entry which is preliminary data.</text>
</comment>
<evidence type="ECO:0000313" key="3">
    <source>
        <dbReference type="Proteomes" id="UP000828251"/>
    </source>
</evidence>
<dbReference type="PROSITE" id="PS50294">
    <property type="entry name" value="WD_REPEATS_REGION"/>
    <property type="match status" value="1"/>
</dbReference>
<evidence type="ECO:0000256" key="1">
    <source>
        <dbReference type="PROSITE-ProRule" id="PRU00221"/>
    </source>
</evidence>
<dbReference type="GO" id="GO:0043161">
    <property type="term" value="P:proteasome-mediated ubiquitin-dependent protein catabolic process"/>
    <property type="evidence" value="ECO:0007669"/>
    <property type="project" value="TreeGrafter"/>
</dbReference>
<dbReference type="PROSITE" id="PS50082">
    <property type="entry name" value="WD_REPEATS_2"/>
    <property type="match status" value="1"/>
</dbReference>
<feature type="repeat" description="WD" evidence="1">
    <location>
        <begin position="237"/>
        <end position="277"/>
    </location>
</feature>